<proteinExistence type="predicted"/>
<dbReference type="RefSeq" id="WP_145376603.1">
    <property type="nucleotide sequence ID" value="NZ_CP036276.1"/>
</dbReference>
<evidence type="ECO:0000313" key="2">
    <source>
        <dbReference type="EMBL" id="QDU44209.1"/>
    </source>
</evidence>
<protein>
    <submittedName>
        <fullName evidence="2">Uncharacterized protein</fullName>
    </submittedName>
</protein>
<evidence type="ECO:0000313" key="3">
    <source>
        <dbReference type="Proteomes" id="UP000319383"/>
    </source>
</evidence>
<reference evidence="2 3" key="1">
    <citation type="submission" date="2019-02" db="EMBL/GenBank/DDBJ databases">
        <title>Deep-cultivation of Planctomycetes and their phenomic and genomic characterization uncovers novel biology.</title>
        <authorList>
            <person name="Wiegand S."/>
            <person name="Jogler M."/>
            <person name="Boedeker C."/>
            <person name="Pinto D."/>
            <person name="Vollmers J."/>
            <person name="Rivas-Marin E."/>
            <person name="Kohn T."/>
            <person name="Peeters S.H."/>
            <person name="Heuer A."/>
            <person name="Rast P."/>
            <person name="Oberbeckmann S."/>
            <person name="Bunk B."/>
            <person name="Jeske O."/>
            <person name="Meyerdierks A."/>
            <person name="Storesund J.E."/>
            <person name="Kallscheuer N."/>
            <person name="Luecker S."/>
            <person name="Lage O.M."/>
            <person name="Pohl T."/>
            <person name="Merkel B.J."/>
            <person name="Hornburger P."/>
            <person name="Mueller R.-W."/>
            <person name="Bruemmer F."/>
            <person name="Labrenz M."/>
            <person name="Spormann A.M."/>
            <person name="Op den Camp H."/>
            <person name="Overmann J."/>
            <person name="Amann R."/>
            <person name="Jetten M.S.M."/>
            <person name="Mascher T."/>
            <person name="Medema M.H."/>
            <person name="Devos D.P."/>
            <person name="Kaster A.-K."/>
            <person name="Ovreas L."/>
            <person name="Rohde M."/>
            <person name="Galperin M.Y."/>
            <person name="Jogler C."/>
        </authorList>
    </citation>
    <scope>NUCLEOTIDE SEQUENCE [LARGE SCALE GENOMIC DNA]</scope>
    <source>
        <strain evidence="2 3">Mal52</strain>
    </source>
</reference>
<dbReference type="EMBL" id="CP036276">
    <property type="protein sequence ID" value="QDU44209.1"/>
    <property type="molecule type" value="Genomic_DNA"/>
</dbReference>
<dbReference type="AlphaFoldDB" id="A0A517ZP04"/>
<dbReference type="Proteomes" id="UP000319383">
    <property type="component" value="Chromosome"/>
</dbReference>
<keyword evidence="1" id="KW-0812">Transmembrane</keyword>
<accession>A0A517ZP04</accession>
<dbReference type="KEGG" id="sdyn:Mal52_26870"/>
<feature type="transmembrane region" description="Helical" evidence="1">
    <location>
        <begin position="12"/>
        <end position="35"/>
    </location>
</feature>
<name>A0A517ZP04_9PLAN</name>
<sequence length="65" mass="7393">MTWMNVISRPETLVFLVPIAAILVFGLTGIVKILIKHRERMAMIEQGMHPDVEAHEAVERHDAMV</sequence>
<keyword evidence="1" id="KW-1133">Transmembrane helix</keyword>
<evidence type="ECO:0000256" key="1">
    <source>
        <dbReference type="SAM" id="Phobius"/>
    </source>
</evidence>
<organism evidence="2 3">
    <name type="scientific">Symmachiella dynata</name>
    <dbReference type="NCBI Taxonomy" id="2527995"/>
    <lineage>
        <taxon>Bacteria</taxon>
        <taxon>Pseudomonadati</taxon>
        <taxon>Planctomycetota</taxon>
        <taxon>Planctomycetia</taxon>
        <taxon>Planctomycetales</taxon>
        <taxon>Planctomycetaceae</taxon>
        <taxon>Symmachiella</taxon>
    </lineage>
</organism>
<keyword evidence="1" id="KW-0472">Membrane</keyword>
<keyword evidence="3" id="KW-1185">Reference proteome</keyword>
<gene>
    <name evidence="2" type="ORF">Mal52_26870</name>
</gene>